<evidence type="ECO:0000256" key="3">
    <source>
        <dbReference type="ARBA" id="ARBA00012528"/>
    </source>
</evidence>
<reference evidence="8" key="1">
    <citation type="submission" date="2014-03" db="EMBL/GenBank/DDBJ databases">
        <title>Complete genome of Pseudomonas balearica DSM 6083T, a sewage water isolate from an enrichment with 2-methylnaphthalene.</title>
        <authorList>
            <person name="Salva-Serra F."/>
            <person name="Jaen-Luchoro D."/>
            <person name="Busquets A."/>
            <person name="Pena A."/>
            <person name="Gomila M."/>
            <person name="Bosch R."/>
            <person name="Nogales B."/>
            <person name="Garcia-Valdes E."/>
            <person name="Lalucat J."/>
            <person name="Bennasar A."/>
        </authorList>
    </citation>
    <scope>NUCLEOTIDE SEQUENCE [LARGE SCALE GENOMIC DNA]</scope>
    <source>
        <strain evidence="8">DSM 6083</strain>
    </source>
</reference>
<dbReference type="GO" id="GO:1902201">
    <property type="term" value="P:negative regulation of bacterial-type flagellum-dependent cell motility"/>
    <property type="evidence" value="ECO:0007669"/>
    <property type="project" value="TreeGrafter"/>
</dbReference>
<evidence type="ECO:0000259" key="5">
    <source>
        <dbReference type="PROSITE" id="PS50887"/>
    </source>
</evidence>
<dbReference type="NCBIfam" id="TIGR00254">
    <property type="entry name" value="GGDEF"/>
    <property type="match status" value="1"/>
</dbReference>
<dbReference type="PANTHER" id="PTHR45138">
    <property type="entry name" value="REGULATORY COMPONENTS OF SENSORY TRANSDUCTION SYSTEM"/>
    <property type="match status" value="1"/>
</dbReference>
<comment type="subcellular location">
    <subcellularLocation>
        <location evidence="2">Cell inner membrane</location>
    </subcellularLocation>
</comment>
<dbReference type="InterPro" id="IPR007894">
    <property type="entry name" value="MASE2"/>
</dbReference>
<evidence type="ECO:0000313" key="7">
    <source>
        <dbReference type="EMBL" id="SDM11098.1"/>
    </source>
</evidence>
<feature type="transmembrane region" description="Helical" evidence="4">
    <location>
        <begin position="46"/>
        <end position="66"/>
    </location>
</feature>
<dbReference type="Pfam" id="PF00990">
    <property type="entry name" value="GGDEF"/>
    <property type="match status" value="1"/>
</dbReference>
<dbReference type="EMBL" id="FNHO01000002">
    <property type="protein sequence ID" value="SDM11098.1"/>
    <property type="molecule type" value="Genomic_DNA"/>
</dbReference>
<evidence type="ECO:0000256" key="1">
    <source>
        <dbReference type="ARBA" id="ARBA00001946"/>
    </source>
</evidence>
<dbReference type="GO" id="GO:0005886">
    <property type="term" value="C:plasma membrane"/>
    <property type="evidence" value="ECO:0007669"/>
    <property type="project" value="UniProtKB-SubCell"/>
</dbReference>
<dbReference type="CDD" id="cd01949">
    <property type="entry name" value="GGDEF"/>
    <property type="match status" value="1"/>
</dbReference>
<dbReference type="InterPro" id="IPR000160">
    <property type="entry name" value="GGDEF_dom"/>
</dbReference>
<dbReference type="AlphaFoldDB" id="A0A8D3Y399"/>
<dbReference type="FunFam" id="3.30.70.270:FF:000001">
    <property type="entry name" value="Diguanylate cyclase domain protein"/>
    <property type="match status" value="1"/>
</dbReference>
<feature type="transmembrane region" description="Helical" evidence="4">
    <location>
        <begin position="86"/>
        <end position="109"/>
    </location>
</feature>
<evidence type="ECO:0000313" key="8">
    <source>
        <dbReference type="Proteomes" id="UP000031271"/>
    </source>
</evidence>
<protein>
    <recommendedName>
        <fullName evidence="3">diguanylate cyclase</fullName>
        <ecNumber evidence="3">2.7.7.65</ecNumber>
    </recommendedName>
</protein>
<dbReference type="PANTHER" id="PTHR45138:SF24">
    <property type="entry name" value="DIGUANYLATE CYCLASE DGCC-RELATED"/>
    <property type="match status" value="1"/>
</dbReference>
<dbReference type="GO" id="GO:0043709">
    <property type="term" value="P:cell adhesion involved in single-species biofilm formation"/>
    <property type="evidence" value="ECO:0007669"/>
    <property type="project" value="TreeGrafter"/>
</dbReference>
<dbReference type="PROSITE" id="PS50887">
    <property type="entry name" value="GGDEF"/>
    <property type="match status" value="1"/>
</dbReference>
<dbReference type="Proteomes" id="UP000031271">
    <property type="component" value="Chromosome"/>
</dbReference>
<evidence type="ECO:0000256" key="4">
    <source>
        <dbReference type="SAM" id="Phobius"/>
    </source>
</evidence>
<keyword evidence="4" id="KW-0812">Transmembrane</keyword>
<sequence length="362" mass="39246">MFSPSSKGSASGSSVSQRAFFPRFIGLGVGFFCVAAVFAEAPGTPLWLWSLLIAFCYLWPVLALWIGRRSADPMKAERRHVLFDSVMGGFWIAAIDFNTLPTVVMFSMLAMNNSAAGGARFVARGLLAQAGGMLLAFALLGFGFAPHTSQLQIYACIPMLVVHPLVIGTVLYRLAMQLAQHKQSLRELSRIDGLTGLFNRRYWDDLLRLEFAQRQADGGAASLALIDVDHFKGINDRHGHVLGDLVLRQVGQCIERNLRAADLPARYGGDEFCILLPGVTADQAVEILARLRHEIAALAFASAPQLSASLSVGVAAFDPSMGSATDWLEAADRALYSAKHQGRDRICVERALLLPEALPTAC</sequence>
<dbReference type="Pfam" id="PF05230">
    <property type="entry name" value="MASE2"/>
    <property type="match status" value="1"/>
</dbReference>
<dbReference type="SUPFAM" id="SSF55073">
    <property type="entry name" value="Nucleotide cyclase"/>
    <property type="match status" value="1"/>
</dbReference>
<dbReference type="InterPro" id="IPR029787">
    <property type="entry name" value="Nucleotide_cyclase"/>
</dbReference>
<evidence type="ECO:0000256" key="2">
    <source>
        <dbReference type="ARBA" id="ARBA00004533"/>
    </source>
</evidence>
<feature type="transmembrane region" description="Helical" evidence="4">
    <location>
        <begin position="151"/>
        <end position="172"/>
    </location>
</feature>
<organism evidence="6 8">
    <name type="scientific">Stutzerimonas balearica DSM 6083</name>
    <dbReference type="NCBI Taxonomy" id="1123016"/>
    <lineage>
        <taxon>Bacteria</taxon>
        <taxon>Pseudomonadati</taxon>
        <taxon>Pseudomonadota</taxon>
        <taxon>Gammaproteobacteria</taxon>
        <taxon>Pseudomonadales</taxon>
        <taxon>Pseudomonadaceae</taxon>
        <taxon>Stutzerimonas</taxon>
    </lineage>
</organism>
<reference evidence="7 9" key="2">
    <citation type="submission" date="2016-10" db="EMBL/GenBank/DDBJ databases">
        <authorList>
            <person name="Varghese N."/>
            <person name="Submissions S."/>
        </authorList>
    </citation>
    <scope>NUCLEOTIDE SEQUENCE [LARGE SCALE GENOMIC DNA]</scope>
    <source>
        <strain evidence="7 9">DSM 6083</strain>
    </source>
</reference>
<name>A0A8D3Y399_9GAMM</name>
<evidence type="ECO:0000313" key="6">
    <source>
        <dbReference type="EMBL" id="AJE16096.1"/>
    </source>
</evidence>
<keyword evidence="4" id="KW-0472">Membrane</keyword>
<dbReference type="GO" id="GO:0052621">
    <property type="term" value="F:diguanylate cyclase activity"/>
    <property type="evidence" value="ECO:0007669"/>
    <property type="project" value="UniProtKB-EC"/>
</dbReference>
<feature type="domain" description="GGDEF" evidence="5">
    <location>
        <begin position="219"/>
        <end position="351"/>
    </location>
</feature>
<reference evidence="6 8" key="3">
    <citation type="journal article" name="Genome Announc.">
        <title>Complete Genome Sequence of Pseudomonas balearica DSM 6083T.</title>
        <authorList>
            <person name="Bennasar-Figueras A."/>
            <person name="Salva-Serra F."/>
            <person name="Jaen-Luchoro D."/>
            <person name="Segui C."/>
            <person name="Aliaga F."/>
            <person name="Busquets A."/>
            <person name="Gomila M."/>
            <person name="Moore E.R."/>
            <person name="Lalucat J."/>
        </authorList>
    </citation>
    <scope>NUCLEOTIDE SEQUENCE [LARGE SCALE GENOMIC DNA]</scope>
    <source>
        <strain evidence="8">DSM 6083</strain>
        <strain evidence="6">DSM6083</strain>
    </source>
</reference>
<dbReference type="InterPro" id="IPR043128">
    <property type="entry name" value="Rev_trsase/Diguanyl_cyclase"/>
</dbReference>
<dbReference type="SMART" id="SM00267">
    <property type="entry name" value="GGDEF"/>
    <property type="match status" value="1"/>
</dbReference>
<dbReference type="RefSeq" id="WP_043221313.1">
    <property type="nucleotide sequence ID" value="NZ_CP007511.1"/>
</dbReference>
<accession>A0A8D3Y399</accession>
<dbReference type="GeneID" id="77261022"/>
<keyword evidence="9" id="KW-1185">Reference proteome</keyword>
<feature type="transmembrane region" description="Helical" evidence="4">
    <location>
        <begin position="121"/>
        <end position="145"/>
    </location>
</feature>
<comment type="cofactor">
    <cofactor evidence="1">
        <name>Mg(2+)</name>
        <dbReference type="ChEBI" id="CHEBI:18420"/>
    </cofactor>
</comment>
<dbReference type="KEGG" id="pbm:CL52_14045"/>
<gene>
    <name evidence="6" type="ORF">CL52_14045</name>
    <name evidence="7" type="ORF">SAMN05660875_102288</name>
</gene>
<dbReference type="Proteomes" id="UP000182276">
    <property type="component" value="Unassembled WGS sequence"/>
</dbReference>
<dbReference type="EC" id="2.7.7.65" evidence="3"/>
<dbReference type="EMBL" id="CP007511">
    <property type="protein sequence ID" value="AJE16096.1"/>
    <property type="molecule type" value="Genomic_DNA"/>
</dbReference>
<dbReference type="Gene3D" id="3.30.70.270">
    <property type="match status" value="1"/>
</dbReference>
<proteinExistence type="predicted"/>
<evidence type="ECO:0000313" key="9">
    <source>
        <dbReference type="Proteomes" id="UP000182276"/>
    </source>
</evidence>
<feature type="transmembrane region" description="Helical" evidence="4">
    <location>
        <begin position="20"/>
        <end position="39"/>
    </location>
</feature>
<dbReference type="InterPro" id="IPR050469">
    <property type="entry name" value="Diguanylate_Cyclase"/>
</dbReference>
<keyword evidence="4" id="KW-1133">Transmembrane helix</keyword>